<feature type="transmembrane region" description="Helical" evidence="6">
    <location>
        <begin position="12"/>
        <end position="30"/>
    </location>
</feature>
<feature type="transmembrane region" description="Helical" evidence="6">
    <location>
        <begin position="243"/>
        <end position="262"/>
    </location>
</feature>
<keyword evidence="3 6" id="KW-0812">Transmembrane</keyword>
<feature type="transmembrane region" description="Helical" evidence="6">
    <location>
        <begin position="113"/>
        <end position="135"/>
    </location>
</feature>
<comment type="subcellular location">
    <subcellularLocation>
        <location evidence="6">Cell membrane</location>
        <topology evidence="6">Multi-pass membrane protein</topology>
    </subcellularLocation>
    <subcellularLocation>
        <location evidence="1">Membrane</location>
        <topology evidence="1">Multi-pass membrane protein</topology>
    </subcellularLocation>
</comment>
<comment type="caution">
    <text evidence="7">The sequence shown here is derived from an EMBL/GenBank/DDBJ whole genome shotgun (WGS) entry which is preliminary data.</text>
</comment>
<keyword evidence="8" id="KW-1185">Reference proteome</keyword>
<evidence type="ECO:0000256" key="2">
    <source>
        <dbReference type="ARBA" id="ARBA00009142"/>
    </source>
</evidence>
<dbReference type="InterPro" id="IPR002781">
    <property type="entry name" value="TM_pro_TauE-like"/>
</dbReference>
<organism evidence="7 8">
    <name type="scientific">Neiella marina</name>
    <dbReference type="NCBI Taxonomy" id="508461"/>
    <lineage>
        <taxon>Bacteria</taxon>
        <taxon>Pseudomonadati</taxon>
        <taxon>Pseudomonadota</taxon>
        <taxon>Gammaproteobacteria</taxon>
        <taxon>Alteromonadales</taxon>
        <taxon>Echinimonadaceae</taxon>
        <taxon>Neiella</taxon>
    </lineage>
</organism>
<evidence type="ECO:0000313" key="7">
    <source>
        <dbReference type="EMBL" id="GGA73672.1"/>
    </source>
</evidence>
<comment type="similarity">
    <text evidence="2 6">Belongs to the 4-toluene sulfonate uptake permease (TSUP) (TC 2.A.102) family.</text>
</comment>
<evidence type="ECO:0000313" key="8">
    <source>
        <dbReference type="Proteomes" id="UP000619743"/>
    </source>
</evidence>
<dbReference type="EMBL" id="BMDX01000005">
    <property type="protein sequence ID" value="GGA73672.1"/>
    <property type="molecule type" value="Genomic_DNA"/>
</dbReference>
<keyword evidence="6" id="KW-1003">Cell membrane</keyword>
<feature type="transmembrane region" description="Helical" evidence="6">
    <location>
        <begin position="80"/>
        <end position="101"/>
    </location>
</feature>
<dbReference type="PANTHER" id="PTHR43701">
    <property type="entry name" value="MEMBRANE TRANSPORTER PROTEIN MJ0441-RELATED"/>
    <property type="match status" value="1"/>
</dbReference>
<dbReference type="GO" id="GO:0005886">
    <property type="term" value="C:plasma membrane"/>
    <property type="evidence" value="ECO:0007669"/>
    <property type="project" value="UniProtKB-SubCell"/>
</dbReference>
<accession>A0A8J2U4B8</accession>
<feature type="transmembrane region" description="Helical" evidence="6">
    <location>
        <begin position="274"/>
        <end position="293"/>
    </location>
</feature>
<name>A0A8J2U4B8_9GAMM</name>
<dbReference type="AlphaFoldDB" id="A0A8J2U4B8"/>
<dbReference type="RefSeq" id="WP_087505218.1">
    <property type="nucleotide sequence ID" value="NZ_BMDX01000005.1"/>
</dbReference>
<proteinExistence type="inferred from homology"/>
<evidence type="ECO:0000256" key="4">
    <source>
        <dbReference type="ARBA" id="ARBA00022989"/>
    </source>
</evidence>
<feature type="transmembrane region" description="Helical" evidence="6">
    <location>
        <begin position="42"/>
        <end position="68"/>
    </location>
</feature>
<sequence length="294" mass="31127">MFNASQSPYSKVWLVVGLGFLWLGLLLAQPEPSEVVAEHYKFSFLGILGAIFANSTGAGGGVVFIPAFHQLGFSELQSVATSFAIQCCGMTAGALTWLYSYRHNHRAELQWQGLFPAVVTCALGSVIAILLTQWFALGAPAATHVIFSIFSIGLGLITLYCTLAQGKRSTVSGLLGLDYVALAVIGLFGGVITAWLSVGVGELMAVYLILRGFNVSMAIAAAVMVSAISVWTAIPHHIYSTQAISWQVVLFAGPSAILGGIIARSIVEYLSPKVVKLIFSGWVLLTGLCIIIAA</sequence>
<feature type="transmembrane region" description="Helical" evidence="6">
    <location>
        <begin position="204"/>
        <end position="231"/>
    </location>
</feature>
<dbReference type="PANTHER" id="PTHR43701:SF2">
    <property type="entry name" value="MEMBRANE TRANSPORTER PROTEIN YJNA-RELATED"/>
    <property type="match status" value="1"/>
</dbReference>
<gene>
    <name evidence="7" type="ORF">GCM10011369_14310</name>
</gene>
<feature type="transmembrane region" description="Helical" evidence="6">
    <location>
        <begin position="175"/>
        <end position="198"/>
    </location>
</feature>
<keyword evidence="4 6" id="KW-1133">Transmembrane helix</keyword>
<dbReference type="Pfam" id="PF01925">
    <property type="entry name" value="TauE"/>
    <property type="match status" value="1"/>
</dbReference>
<dbReference type="Proteomes" id="UP000619743">
    <property type="component" value="Unassembled WGS sequence"/>
</dbReference>
<evidence type="ECO:0000256" key="3">
    <source>
        <dbReference type="ARBA" id="ARBA00022692"/>
    </source>
</evidence>
<dbReference type="InterPro" id="IPR051598">
    <property type="entry name" value="TSUP/Inactive_protease-like"/>
</dbReference>
<feature type="transmembrane region" description="Helical" evidence="6">
    <location>
        <begin position="141"/>
        <end position="163"/>
    </location>
</feature>
<reference evidence="8" key="1">
    <citation type="journal article" date="2019" name="Int. J. Syst. Evol. Microbiol.">
        <title>The Global Catalogue of Microorganisms (GCM) 10K type strain sequencing project: providing services to taxonomists for standard genome sequencing and annotation.</title>
        <authorList>
            <consortium name="The Broad Institute Genomics Platform"/>
            <consortium name="The Broad Institute Genome Sequencing Center for Infectious Disease"/>
            <person name="Wu L."/>
            <person name="Ma J."/>
        </authorList>
    </citation>
    <scope>NUCLEOTIDE SEQUENCE [LARGE SCALE GENOMIC DNA]</scope>
    <source>
        <strain evidence="8">CGMCC 1.10130</strain>
    </source>
</reference>
<evidence type="ECO:0000256" key="1">
    <source>
        <dbReference type="ARBA" id="ARBA00004141"/>
    </source>
</evidence>
<keyword evidence="5 6" id="KW-0472">Membrane</keyword>
<protein>
    <recommendedName>
        <fullName evidence="6">Probable membrane transporter protein</fullName>
    </recommendedName>
</protein>
<evidence type="ECO:0000256" key="5">
    <source>
        <dbReference type="ARBA" id="ARBA00023136"/>
    </source>
</evidence>
<dbReference type="OrthoDB" id="7594505at2"/>
<evidence type="ECO:0000256" key="6">
    <source>
        <dbReference type="RuleBase" id="RU363041"/>
    </source>
</evidence>